<keyword evidence="3 9" id="KW-0846">Cobalamin</keyword>
<dbReference type="PANTHER" id="PTHR43371:SF1">
    <property type="entry name" value="RIBONUCLEOSIDE-DIPHOSPHATE REDUCTASE"/>
    <property type="match status" value="1"/>
</dbReference>
<evidence type="ECO:0000259" key="11">
    <source>
        <dbReference type="Pfam" id="PF02867"/>
    </source>
</evidence>
<dbReference type="EMBL" id="VOTZ01000001">
    <property type="protein sequence ID" value="MCQ1537439.1"/>
    <property type="molecule type" value="Genomic_DNA"/>
</dbReference>
<evidence type="ECO:0000256" key="3">
    <source>
        <dbReference type="ARBA" id="ARBA00022628"/>
    </source>
</evidence>
<dbReference type="GO" id="GO:0000166">
    <property type="term" value="F:nucleotide binding"/>
    <property type="evidence" value="ECO:0007669"/>
    <property type="project" value="UniProtKB-KW"/>
</dbReference>
<dbReference type="InterPro" id="IPR013509">
    <property type="entry name" value="RNR_lsu_N"/>
</dbReference>
<keyword evidence="7 9" id="KW-0170">Cobalt</keyword>
<dbReference type="InterPro" id="IPR000788">
    <property type="entry name" value="RNR_lg_C"/>
</dbReference>
<dbReference type="GO" id="GO:0071897">
    <property type="term" value="P:DNA biosynthetic process"/>
    <property type="evidence" value="ECO:0007669"/>
    <property type="project" value="UniProtKB-KW"/>
</dbReference>
<evidence type="ECO:0000256" key="1">
    <source>
        <dbReference type="ARBA" id="ARBA00001922"/>
    </source>
</evidence>
<evidence type="ECO:0000256" key="9">
    <source>
        <dbReference type="RuleBase" id="RU364064"/>
    </source>
</evidence>
<comment type="function">
    <text evidence="9">Catalyzes the reduction of ribonucleotides to deoxyribonucleotides. May function to provide a pool of deoxyribonucleotide precursors for DNA repair during oxygen limitation and/or for immediate growth after restoration of oxygen.</text>
</comment>
<comment type="catalytic activity">
    <reaction evidence="8 9">
        <text>a 2'-deoxyribonucleoside 5'-diphosphate + [thioredoxin]-disulfide + H2O = a ribonucleoside 5'-diphosphate + [thioredoxin]-dithiol</text>
        <dbReference type="Rhea" id="RHEA:23252"/>
        <dbReference type="Rhea" id="RHEA-COMP:10698"/>
        <dbReference type="Rhea" id="RHEA-COMP:10700"/>
        <dbReference type="ChEBI" id="CHEBI:15377"/>
        <dbReference type="ChEBI" id="CHEBI:29950"/>
        <dbReference type="ChEBI" id="CHEBI:50058"/>
        <dbReference type="ChEBI" id="CHEBI:57930"/>
        <dbReference type="ChEBI" id="CHEBI:73316"/>
        <dbReference type="EC" id="1.17.4.1"/>
    </reaction>
</comment>
<protein>
    <recommendedName>
        <fullName evidence="9">Vitamin B12-dependent ribonucleotide reductase</fullName>
        <ecNumber evidence="9">1.17.4.1</ecNumber>
    </recommendedName>
</protein>
<evidence type="ECO:0000256" key="7">
    <source>
        <dbReference type="ARBA" id="ARBA00023285"/>
    </source>
</evidence>
<organism evidence="12 13">
    <name type="scientific">Methanocalculus taiwanensis</name>
    <dbReference type="NCBI Taxonomy" id="106207"/>
    <lineage>
        <taxon>Archaea</taxon>
        <taxon>Methanobacteriati</taxon>
        <taxon>Methanobacteriota</taxon>
        <taxon>Stenosarchaea group</taxon>
        <taxon>Methanomicrobia</taxon>
        <taxon>Methanomicrobiales</taxon>
        <taxon>Methanocalculaceae</taxon>
        <taxon>Methanocalculus</taxon>
    </lineage>
</organism>
<comment type="cofactor">
    <cofactor evidence="1 9">
        <name>adenosylcob(III)alamin</name>
        <dbReference type="ChEBI" id="CHEBI:18408"/>
    </cofactor>
</comment>
<proteinExistence type="inferred from homology"/>
<keyword evidence="6" id="KW-1015">Disulfide bond</keyword>
<name>A0ABD4TEK6_9EURY</name>
<dbReference type="Pfam" id="PF00317">
    <property type="entry name" value="Ribonuc_red_lgN"/>
    <property type="match status" value="1"/>
</dbReference>
<dbReference type="SUPFAM" id="SSF51998">
    <property type="entry name" value="PFL-like glycyl radical enzymes"/>
    <property type="match status" value="1"/>
</dbReference>
<evidence type="ECO:0000256" key="8">
    <source>
        <dbReference type="ARBA" id="ARBA00047754"/>
    </source>
</evidence>
<dbReference type="EC" id="1.17.4.1" evidence="9"/>
<evidence type="ECO:0000259" key="10">
    <source>
        <dbReference type="Pfam" id="PF00317"/>
    </source>
</evidence>
<keyword evidence="4 9" id="KW-0547">Nucleotide-binding</keyword>
<evidence type="ECO:0000313" key="12">
    <source>
        <dbReference type="EMBL" id="MCQ1537439.1"/>
    </source>
</evidence>
<sequence length="570" mass="62612">MMDDMADHILKSRYLLPGEKDFTDICRRVAGWIGRDEAESGAFFRMMESGEFLPNSPALMNAGTPCNQLAGCFVIPVGNTITGIFEAVKQGAIIQMTGGGTGYNFSEIAPAGTTAEPGGAISPGPVAFLSVFDTVSEVIRQGGRRRGANMGILDIRHPDILAFIDAKDKEGKLSHFNLSVTVPDAVMEAFEGGEREEILSIHPATGRENTIGSVFDAIINGIHRNGEPGLLFSDAINRENRTPHLGEITATNPCGEEPLLPFEACILGSINLARFIEESTLDWKRLERTVRLAVRFLDLAIDRSSYPLPENEDAVKKTRKIGLGVMGLHDALILLGLPYDSPSARECAEEMMAFISETAVDESKRLAEVFGPFPAWEGSVWEKPVRNATLTTIAPTGTISLFAGCSPGIEPVYSFAFWRNNTAGAEFEVIHPLFSARLDEEIASLGYHGDEGRARQKAVIEEVRRCGSLQHIGWLSFEFRKLFVSALDISWRDHLLMQAAFQRHTHASIAKTINLPHTTGHEAIREAILSAWKLSLKGITLYRTGSRRASVYSLTGCRWCEREIPYDATE</sequence>
<dbReference type="InterPro" id="IPR050862">
    <property type="entry name" value="RdRp_reductase_class-2"/>
</dbReference>
<dbReference type="Pfam" id="PF02867">
    <property type="entry name" value="Ribonuc_red_lgC"/>
    <property type="match status" value="1"/>
</dbReference>
<evidence type="ECO:0000256" key="4">
    <source>
        <dbReference type="ARBA" id="ARBA00022741"/>
    </source>
</evidence>
<feature type="domain" description="Ribonucleotide reductase large subunit N-terminal" evidence="10">
    <location>
        <begin position="4"/>
        <end position="65"/>
    </location>
</feature>
<keyword evidence="9" id="KW-0237">DNA synthesis</keyword>
<evidence type="ECO:0000256" key="5">
    <source>
        <dbReference type="ARBA" id="ARBA00023002"/>
    </source>
</evidence>
<dbReference type="GO" id="GO:0031419">
    <property type="term" value="F:cobalamin binding"/>
    <property type="evidence" value="ECO:0007669"/>
    <property type="project" value="UniProtKB-KW"/>
</dbReference>
<dbReference type="AlphaFoldDB" id="A0ABD4TEK6"/>
<comment type="similarity">
    <text evidence="2 9">Belongs to the ribonucleoside diphosphate reductase class-2 family.</text>
</comment>
<evidence type="ECO:0000256" key="6">
    <source>
        <dbReference type="ARBA" id="ARBA00023157"/>
    </source>
</evidence>
<evidence type="ECO:0000313" key="13">
    <source>
        <dbReference type="Proteomes" id="UP001524383"/>
    </source>
</evidence>
<accession>A0ABD4TEK6</accession>
<dbReference type="NCBIfam" id="TIGR02504">
    <property type="entry name" value="NrdJ_Z"/>
    <property type="match status" value="1"/>
</dbReference>
<reference evidence="12 13" key="1">
    <citation type="submission" date="2019-08" db="EMBL/GenBank/DDBJ databases">
        <authorList>
            <person name="Chen S.-C."/>
            <person name="Lai M.-C."/>
            <person name="You Y.-T."/>
        </authorList>
    </citation>
    <scope>NUCLEOTIDE SEQUENCE [LARGE SCALE GENOMIC DNA]</scope>
    <source>
        <strain evidence="12 13">P2F9704a</strain>
    </source>
</reference>
<dbReference type="PRINTS" id="PR01183">
    <property type="entry name" value="RIBORDTASEM1"/>
</dbReference>
<comment type="caution">
    <text evidence="12">The sequence shown here is derived from an EMBL/GenBank/DDBJ whole genome shotgun (WGS) entry which is preliminary data.</text>
</comment>
<dbReference type="CDD" id="cd02888">
    <property type="entry name" value="RNR_II_dimer"/>
    <property type="match status" value="1"/>
</dbReference>
<gene>
    <name evidence="12" type="ORF">FTO68_00240</name>
</gene>
<dbReference type="Gene3D" id="3.20.70.20">
    <property type="match status" value="1"/>
</dbReference>
<feature type="domain" description="Ribonucleotide reductase large subunit C-terminal" evidence="11">
    <location>
        <begin position="71"/>
        <end position="383"/>
    </location>
</feature>
<dbReference type="InterPro" id="IPR013344">
    <property type="entry name" value="RNR_NrdJ/NrdZ"/>
</dbReference>
<keyword evidence="5 9" id="KW-0560">Oxidoreductase</keyword>
<keyword evidence="13" id="KW-1185">Reference proteome</keyword>
<evidence type="ECO:0000256" key="2">
    <source>
        <dbReference type="ARBA" id="ARBA00007405"/>
    </source>
</evidence>
<dbReference type="Proteomes" id="UP001524383">
    <property type="component" value="Unassembled WGS sequence"/>
</dbReference>
<dbReference type="PANTHER" id="PTHR43371">
    <property type="entry name" value="VITAMIN B12-DEPENDENT RIBONUCLEOTIDE REDUCTASE"/>
    <property type="match status" value="1"/>
</dbReference>
<dbReference type="GO" id="GO:0004748">
    <property type="term" value="F:ribonucleoside-diphosphate reductase activity, thioredoxin disulfide as acceptor"/>
    <property type="evidence" value="ECO:0007669"/>
    <property type="project" value="UniProtKB-EC"/>
</dbReference>